<keyword evidence="2" id="KW-1185">Reference proteome</keyword>
<dbReference type="AlphaFoldDB" id="A0A2T7FWE6"/>
<dbReference type="SUPFAM" id="SSF54637">
    <property type="entry name" value="Thioesterase/thiol ester dehydrase-isomerase"/>
    <property type="match status" value="2"/>
</dbReference>
<proteinExistence type="predicted"/>
<dbReference type="PANTHER" id="PTHR28152">
    <property type="entry name" value="HYDROXYACYL-THIOESTER DEHYDRATASE TYPE 2, MITOCHONDRIAL"/>
    <property type="match status" value="1"/>
</dbReference>
<dbReference type="Proteomes" id="UP000244817">
    <property type="component" value="Unassembled WGS sequence"/>
</dbReference>
<dbReference type="GO" id="GO:0019171">
    <property type="term" value="F:(3R)-hydroxyacyl-[acyl-carrier-protein] dehydratase activity"/>
    <property type="evidence" value="ECO:0007669"/>
    <property type="project" value="TreeGrafter"/>
</dbReference>
<sequence>MTQQPAHSRILTDVIDPARARALQATLGLPQTLEAGSALPPFFHQIYFWDAQPSAQLGRDGHPAPGDFLPDMGLPRRMWAAGRLLFHAPLKAGIRAEKLSFVEGVTRKSGRSGPLAFVRLRHDIRQRGAVVLTEWQDLVYREDGGTAEHPPARSDAHHREPLHVDTTTLFRYSALTFNGHRIHYDAPYATQVEGYDGLVVHGPLLAQHLLLLGERMLQRPLTEASYRATAPLTLPQEAELCWADGAAWVRGPDGVQCMEAVMR</sequence>
<gene>
    <name evidence="1" type="ORF">DC363_10525</name>
</gene>
<reference evidence="1 2" key="1">
    <citation type="submission" date="2018-04" db="EMBL/GenBank/DDBJ databases">
        <title>Pelagivirga bohaiensis gen. nov., sp. nov., a bacterium isolated from the Bohai Sea.</title>
        <authorList>
            <person name="Ji X."/>
        </authorList>
    </citation>
    <scope>NUCLEOTIDE SEQUENCE [LARGE SCALE GENOMIC DNA]</scope>
    <source>
        <strain evidence="1 2">BH-SD16</strain>
    </source>
</reference>
<dbReference type="PANTHER" id="PTHR28152:SF1">
    <property type="entry name" value="HYDROXYACYL-THIOESTER DEHYDRATASE TYPE 2, MITOCHONDRIAL"/>
    <property type="match status" value="1"/>
</dbReference>
<evidence type="ECO:0000313" key="2">
    <source>
        <dbReference type="Proteomes" id="UP000244817"/>
    </source>
</evidence>
<dbReference type="RefSeq" id="WP_108641111.1">
    <property type="nucleotide sequence ID" value="NZ_QCYG01000006.1"/>
</dbReference>
<dbReference type="Gene3D" id="3.10.129.10">
    <property type="entry name" value="Hotdog Thioesterase"/>
    <property type="match status" value="1"/>
</dbReference>
<evidence type="ECO:0000313" key="1">
    <source>
        <dbReference type="EMBL" id="PVA06496.1"/>
    </source>
</evidence>
<dbReference type="InterPro" id="IPR052741">
    <property type="entry name" value="Mitochondrial_HTD2"/>
</dbReference>
<dbReference type="InterPro" id="IPR029069">
    <property type="entry name" value="HotDog_dom_sf"/>
</dbReference>
<dbReference type="EMBL" id="QCYG01000006">
    <property type="protein sequence ID" value="PVA06496.1"/>
    <property type="molecule type" value="Genomic_DNA"/>
</dbReference>
<organism evidence="1 2">
    <name type="scientific">Thalassorhabdomicrobium marinisediminis</name>
    <dbReference type="NCBI Taxonomy" id="2170577"/>
    <lineage>
        <taxon>Bacteria</taxon>
        <taxon>Pseudomonadati</taxon>
        <taxon>Pseudomonadota</taxon>
        <taxon>Alphaproteobacteria</taxon>
        <taxon>Rhodobacterales</taxon>
        <taxon>Paracoccaceae</taxon>
        <taxon>Thalassorhabdomicrobium</taxon>
    </lineage>
</organism>
<name>A0A2T7FWE6_9RHOB</name>
<dbReference type="OrthoDB" id="7183822at2"/>
<comment type="caution">
    <text evidence="1">The sequence shown here is derived from an EMBL/GenBank/DDBJ whole genome shotgun (WGS) entry which is preliminary data.</text>
</comment>
<accession>A0A2T7FWE6</accession>
<protein>
    <submittedName>
        <fullName evidence="1">Acyl dehydratase</fullName>
    </submittedName>
</protein>